<gene>
    <name evidence="2" type="primary">ncapg2</name>
    <name evidence="2" type="ORF">Anas_01334</name>
</gene>
<dbReference type="AlphaFoldDB" id="A0A5N5STZ8"/>
<dbReference type="Proteomes" id="UP000326759">
    <property type="component" value="Unassembled WGS sequence"/>
</dbReference>
<feature type="compositionally biased region" description="Polar residues" evidence="1">
    <location>
        <begin position="522"/>
        <end position="541"/>
    </location>
</feature>
<evidence type="ECO:0000313" key="2">
    <source>
        <dbReference type="EMBL" id="KAB7497693.1"/>
    </source>
</evidence>
<dbReference type="SUPFAM" id="SSF48371">
    <property type="entry name" value="ARM repeat"/>
    <property type="match status" value="1"/>
</dbReference>
<evidence type="ECO:0000256" key="1">
    <source>
        <dbReference type="SAM" id="MobiDB-lite"/>
    </source>
</evidence>
<dbReference type="OrthoDB" id="10062843at2759"/>
<dbReference type="GO" id="GO:0000070">
    <property type="term" value="P:mitotic sister chromatid segregation"/>
    <property type="evidence" value="ECO:0007669"/>
    <property type="project" value="TreeGrafter"/>
</dbReference>
<dbReference type="Gene3D" id="1.25.10.10">
    <property type="entry name" value="Leucine-rich Repeat Variant"/>
    <property type="match status" value="1"/>
</dbReference>
<protein>
    <submittedName>
        <fullName evidence="2">Condensin-2 complex subunit G2</fullName>
    </submittedName>
</protein>
<dbReference type="Pfam" id="PF12422">
    <property type="entry name" value="Condensin2nSMC"/>
    <property type="match status" value="1"/>
</dbReference>
<dbReference type="PANTHER" id="PTHR16199">
    <property type="entry name" value="CONDENSIN-2 COMPLEX SUBUNIT G2"/>
    <property type="match status" value="1"/>
</dbReference>
<dbReference type="InterPro" id="IPR024741">
    <property type="entry name" value="Condensin2_G2"/>
</dbReference>
<evidence type="ECO:0000313" key="3">
    <source>
        <dbReference type="Proteomes" id="UP000326759"/>
    </source>
</evidence>
<dbReference type="GO" id="GO:0000796">
    <property type="term" value="C:condensin complex"/>
    <property type="evidence" value="ECO:0007669"/>
    <property type="project" value="TreeGrafter"/>
</dbReference>
<sequence>MKTRDELLQLLTENQWKDLPDFIKINSKGPPKTRSNLEEALVELNNSQQDLVWKKILSFFVKNYLGTFFEKNTKERNSEVFPASEEEYLKIFEAILKICILEVKCLVDEKKAVLSVPQHMIQFVVVIGKLIREFNKDVLELSVEICEEWKKDVDRVWHLREGLPSLIELINLNTEDSKYIKDTLVSCSSSSLFLSSENGVKFLSLVFASPCVVSLFHNAIKNRLPYCTKSQSEAYAQIYFRTWKSCQGETRAAIEQNCLQDLMYLAVHADPSAKQLSPNLNAFLHTIHKQKKHLQTASMMYSLYEPFIWRSLKVANGYVRRNAVTLLCDLFPCTDISLSNEEKDELMEKQYQAFLNLLLDPCHFVRIVTVKGITKLLDCPDAGPFITNILPHISSSFDDINASVRISFIKLLLKVKATRFIKYWKLVPMEHLLNRLADDVRTVRGLITKLIYSSFLSAHLDESETLQRCITLIEMNRNGARRFYQHAATSVDLDASVRFILFIWRTLFQYVQLSNAQGNLSTTSLDENGSPNTAGTLSQSRGSKKRKKTTAQREENKENQAEVDNDEMPLHNPVIVGGLLDVIVILWTMKAPNLRSPENFKYLEELRNRISRTFPVMWGFFKENEDISKTLLYTCHHFSRSPMCQQWLDFASLA</sequence>
<keyword evidence="3" id="KW-1185">Reference proteome</keyword>
<dbReference type="InterPro" id="IPR016024">
    <property type="entry name" value="ARM-type_fold"/>
</dbReference>
<name>A0A5N5STZ8_9CRUS</name>
<feature type="region of interest" description="Disordered" evidence="1">
    <location>
        <begin position="522"/>
        <end position="566"/>
    </location>
</feature>
<dbReference type="PANTHER" id="PTHR16199:SF4">
    <property type="entry name" value="CONDENSIN-2 COMPLEX SUBUNIT G2"/>
    <property type="match status" value="1"/>
</dbReference>
<dbReference type="GO" id="GO:0005634">
    <property type="term" value="C:nucleus"/>
    <property type="evidence" value="ECO:0007669"/>
    <property type="project" value="InterPro"/>
</dbReference>
<comment type="caution">
    <text evidence="2">The sequence shown here is derived from an EMBL/GenBank/DDBJ whole genome shotgun (WGS) entry which is preliminary data.</text>
</comment>
<feature type="compositionally biased region" description="Basic and acidic residues" evidence="1">
    <location>
        <begin position="551"/>
        <end position="560"/>
    </location>
</feature>
<accession>A0A5N5STZ8</accession>
<dbReference type="EMBL" id="SEYY01020015">
    <property type="protein sequence ID" value="KAB7497693.1"/>
    <property type="molecule type" value="Genomic_DNA"/>
</dbReference>
<proteinExistence type="predicted"/>
<dbReference type="InterPro" id="IPR011989">
    <property type="entry name" value="ARM-like"/>
</dbReference>
<organism evidence="2 3">
    <name type="scientific">Armadillidium nasatum</name>
    <dbReference type="NCBI Taxonomy" id="96803"/>
    <lineage>
        <taxon>Eukaryota</taxon>
        <taxon>Metazoa</taxon>
        <taxon>Ecdysozoa</taxon>
        <taxon>Arthropoda</taxon>
        <taxon>Crustacea</taxon>
        <taxon>Multicrustacea</taxon>
        <taxon>Malacostraca</taxon>
        <taxon>Eumalacostraca</taxon>
        <taxon>Peracarida</taxon>
        <taxon>Isopoda</taxon>
        <taxon>Oniscidea</taxon>
        <taxon>Crinocheta</taxon>
        <taxon>Armadillidiidae</taxon>
        <taxon>Armadillidium</taxon>
    </lineage>
</organism>
<reference evidence="2 3" key="1">
    <citation type="journal article" date="2019" name="PLoS Biol.">
        <title>Sex chromosomes control vertical transmission of feminizing Wolbachia symbionts in an isopod.</title>
        <authorList>
            <person name="Becking T."/>
            <person name="Chebbi M.A."/>
            <person name="Giraud I."/>
            <person name="Moumen B."/>
            <person name="Laverre T."/>
            <person name="Caubet Y."/>
            <person name="Peccoud J."/>
            <person name="Gilbert C."/>
            <person name="Cordaux R."/>
        </authorList>
    </citation>
    <scope>NUCLEOTIDE SEQUENCE [LARGE SCALE GENOMIC DNA]</scope>
    <source>
        <strain evidence="2">ANa2</strain>
        <tissue evidence="2">Whole body excluding digestive tract and cuticle</tissue>
    </source>
</reference>